<evidence type="ECO:0000313" key="1">
    <source>
        <dbReference type="EMBL" id="GFQ99079.1"/>
    </source>
</evidence>
<dbReference type="AlphaFoldDB" id="A0A8X6L788"/>
<dbReference type="Proteomes" id="UP000887116">
    <property type="component" value="Unassembled WGS sequence"/>
</dbReference>
<proteinExistence type="predicted"/>
<evidence type="ECO:0000313" key="2">
    <source>
        <dbReference type="Proteomes" id="UP000887116"/>
    </source>
</evidence>
<name>A0A8X6L788_TRICU</name>
<reference evidence="1" key="1">
    <citation type="submission" date="2020-07" db="EMBL/GenBank/DDBJ databases">
        <title>Multicomponent nature underlies the extraordinary mechanical properties of spider dragline silk.</title>
        <authorList>
            <person name="Kono N."/>
            <person name="Nakamura H."/>
            <person name="Mori M."/>
            <person name="Yoshida Y."/>
            <person name="Ohtoshi R."/>
            <person name="Malay A.D."/>
            <person name="Moran D.A.P."/>
            <person name="Tomita M."/>
            <person name="Numata K."/>
            <person name="Arakawa K."/>
        </authorList>
    </citation>
    <scope>NUCLEOTIDE SEQUENCE</scope>
</reference>
<sequence>TPGLFPMRVLTITPSGFVDLTLRTTSLVLAPAPSAQGPSADTTFTISSVKLSRSSRSGSSGAARPLLIL</sequence>
<accession>A0A8X6L788</accession>
<dbReference type="EMBL" id="BMAO01015071">
    <property type="protein sequence ID" value="GFQ99079.1"/>
    <property type="molecule type" value="Genomic_DNA"/>
</dbReference>
<comment type="caution">
    <text evidence="1">The sequence shown here is derived from an EMBL/GenBank/DDBJ whole genome shotgun (WGS) entry which is preliminary data.</text>
</comment>
<feature type="non-terminal residue" evidence="1">
    <location>
        <position position="1"/>
    </location>
</feature>
<protein>
    <submittedName>
        <fullName evidence="1">Uncharacterized protein</fullName>
    </submittedName>
</protein>
<keyword evidence="2" id="KW-1185">Reference proteome</keyword>
<organism evidence="1 2">
    <name type="scientific">Trichonephila clavata</name>
    <name type="common">Joro spider</name>
    <name type="synonym">Nephila clavata</name>
    <dbReference type="NCBI Taxonomy" id="2740835"/>
    <lineage>
        <taxon>Eukaryota</taxon>
        <taxon>Metazoa</taxon>
        <taxon>Ecdysozoa</taxon>
        <taxon>Arthropoda</taxon>
        <taxon>Chelicerata</taxon>
        <taxon>Arachnida</taxon>
        <taxon>Araneae</taxon>
        <taxon>Araneomorphae</taxon>
        <taxon>Entelegynae</taxon>
        <taxon>Araneoidea</taxon>
        <taxon>Nephilidae</taxon>
        <taxon>Trichonephila</taxon>
    </lineage>
</organism>
<gene>
    <name evidence="1" type="ORF">TNCT_724431</name>
</gene>